<keyword evidence="3" id="KW-1185">Reference proteome</keyword>
<organism evidence="2 3">
    <name type="scientific">Dorcoceras hygrometricum</name>
    <dbReference type="NCBI Taxonomy" id="472368"/>
    <lineage>
        <taxon>Eukaryota</taxon>
        <taxon>Viridiplantae</taxon>
        <taxon>Streptophyta</taxon>
        <taxon>Embryophyta</taxon>
        <taxon>Tracheophyta</taxon>
        <taxon>Spermatophyta</taxon>
        <taxon>Magnoliopsida</taxon>
        <taxon>eudicotyledons</taxon>
        <taxon>Gunneridae</taxon>
        <taxon>Pentapetalae</taxon>
        <taxon>asterids</taxon>
        <taxon>lamiids</taxon>
        <taxon>Lamiales</taxon>
        <taxon>Gesneriaceae</taxon>
        <taxon>Didymocarpoideae</taxon>
        <taxon>Trichosporeae</taxon>
        <taxon>Loxocarpinae</taxon>
        <taxon>Dorcoceras</taxon>
    </lineage>
</organism>
<dbReference type="Proteomes" id="UP000250235">
    <property type="component" value="Unassembled WGS sequence"/>
</dbReference>
<feature type="region of interest" description="Disordered" evidence="1">
    <location>
        <begin position="121"/>
        <end position="144"/>
    </location>
</feature>
<feature type="region of interest" description="Disordered" evidence="1">
    <location>
        <begin position="66"/>
        <end position="87"/>
    </location>
</feature>
<gene>
    <name evidence="2" type="ORF">F511_09201</name>
</gene>
<name>A0A2Z7AZN1_9LAMI</name>
<proteinExistence type="predicted"/>
<evidence type="ECO:0000313" key="3">
    <source>
        <dbReference type="Proteomes" id="UP000250235"/>
    </source>
</evidence>
<evidence type="ECO:0000313" key="2">
    <source>
        <dbReference type="EMBL" id="KZV24727.1"/>
    </source>
</evidence>
<dbReference type="EMBL" id="KV012527">
    <property type="protein sequence ID" value="KZV24727.1"/>
    <property type="molecule type" value="Genomic_DNA"/>
</dbReference>
<protein>
    <submittedName>
        <fullName evidence="2">Uncharacterized protein</fullName>
    </submittedName>
</protein>
<evidence type="ECO:0000256" key="1">
    <source>
        <dbReference type="SAM" id="MobiDB-lite"/>
    </source>
</evidence>
<accession>A0A2Z7AZN1</accession>
<reference evidence="2 3" key="1">
    <citation type="journal article" date="2015" name="Proc. Natl. Acad. Sci. U.S.A.">
        <title>The resurrection genome of Boea hygrometrica: A blueprint for survival of dehydration.</title>
        <authorList>
            <person name="Xiao L."/>
            <person name="Yang G."/>
            <person name="Zhang L."/>
            <person name="Yang X."/>
            <person name="Zhao S."/>
            <person name="Ji Z."/>
            <person name="Zhou Q."/>
            <person name="Hu M."/>
            <person name="Wang Y."/>
            <person name="Chen M."/>
            <person name="Xu Y."/>
            <person name="Jin H."/>
            <person name="Xiao X."/>
            <person name="Hu G."/>
            <person name="Bao F."/>
            <person name="Hu Y."/>
            <person name="Wan P."/>
            <person name="Li L."/>
            <person name="Deng X."/>
            <person name="Kuang T."/>
            <person name="Xiang C."/>
            <person name="Zhu J.K."/>
            <person name="Oliver M.J."/>
            <person name="He Y."/>
        </authorList>
    </citation>
    <scope>NUCLEOTIDE SEQUENCE [LARGE SCALE GENOMIC DNA]</scope>
    <source>
        <strain evidence="3">cv. XS01</strain>
    </source>
</reference>
<dbReference type="AlphaFoldDB" id="A0A2Z7AZN1"/>
<sequence>MQAALSKLETENAELRSRTEEILYENQRLAGIVSSWTSDDKTNKVQADDQHVQEMPIINADIQDIEQTAPDSDPADPPNTIKHGASPGSIHIISKLGLRDAGIDQLNFHSVQLGYLKLLQMGNTDPNNKSRKRKYEVKPQLSLP</sequence>